<feature type="compositionally biased region" description="Polar residues" evidence="1">
    <location>
        <begin position="1"/>
        <end position="28"/>
    </location>
</feature>
<dbReference type="Proteomes" id="UP000288216">
    <property type="component" value="Unassembled WGS sequence"/>
</dbReference>
<organism evidence="2 3">
    <name type="scientific">Scyliorhinus torazame</name>
    <name type="common">Cloudy catshark</name>
    <name type="synonym">Catulus torazame</name>
    <dbReference type="NCBI Taxonomy" id="75743"/>
    <lineage>
        <taxon>Eukaryota</taxon>
        <taxon>Metazoa</taxon>
        <taxon>Chordata</taxon>
        <taxon>Craniata</taxon>
        <taxon>Vertebrata</taxon>
        <taxon>Chondrichthyes</taxon>
        <taxon>Elasmobranchii</taxon>
        <taxon>Galeomorphii</taxon>
        <taxon>Galeoidea</taxon>
        <taxon>Carcharhiniformes</taxon>
        <taxon>Scyliorhinidae</taxon>
        <taxon>Scyliorhinus</taxon>
    </lineage>
</organism>
<reference evidence="2 3" key="1">
    <citation type="journal article" date="2018" name="Nat. Ecol. Evol.">
        <title>Shark genomes provide insights into elasmobranch evolution and the origin of vertebrates.</title>
        <authorList>
            <person name="Hara Y"/>
            <person name="Yamaguchi K"/>
            <person name="Onimaru K"/>
            <person name="Kadota M"/>
            <person name="Koyanagi M"/>
            <person name="Keeley SD"/>
            <person name="Tatsumi K"/>
            <person name="Tanaka K"/>
            <person name="Motone F"/>
            <person name="Kageyama Y"/>
            <person name="Nozu R"/>
            <person name="Adachi N"/>
            <person name="Nishimura O"/>
            <person name="Nakagawa R"/>
            <person name="Tanegashima C"/>
            <person name="Kiyatake I"/>
            <person name="Matsumoto R"/>
            <person name="Murakumo K"/>
            <person name="Nishida K"/>
            <person name="Terakita A"/>
            <person name="Kuratani S"/>
            <person name="Sato K"/>
            <person name="Hyodo S Kuraku.S."/>
        </authorList>
    </citation>
    <scope>NUCLEOTIDE SEQUENCE [LARGE SCALE GENOMIC DNA]</scope>
</reference>
<dbReference type="AlphaFoldDB" id="A0A401PGD6"/>
<protein>
    <submittedName>
        <fullName evidence="2">Uncharacterized protein</fullName>
    </submittedName>
</protein>
<gene>
    <name evidence="2" type="ORF">scyTo_0006185</name>
</gene>
<comment type="caution">
    <text evidence="2">The sequence shown here is derived from an EMBL/GenBank/DDBJ whole genome shotgun (WGS) entry which is preliminary data.</text>
</comment>
<sequence length="96" mass="10635">MDSPMTSQQMINPTTIASTTQSSTNGSTKLPYDYGEQGSQKNGSIKQHQKKTVVPFAVKLKMQELEAEKLEVEMLNVWEPAAPLISPLVSNDVKRK</sequence>
<keyword evidence="3" id="KW-1185">Reference proteome</keyword>
<dbReference type="EMBL" id="BFAA01002040">
    <property type="protein sequence ID" value="GCB72154.1"/>
    <property type="molecule type" value="Genomic_DNA"/>
</dbReference>
<name>A0A401PGD6_SCYTO</name>
<evidence type="ECO:0000313" key="2">
    <source>
        <dbReference type="EMBL" id="GCB72154.1"/>
    </source>
</evidence>
<feature type="region of interest" description="Disordered" evidence="1">
    <location>
        <begin position="1"/>
        <end position="49"/>
    </location>
</feature>
<evidence type="ECO:0000256" key="1">
    <source>
        <dbReference type="SAM" id="MobiDB-lite"/>
    </source>
</evidence>
<dbReference type="OrthoDB" id="186791at2759"/>
<evidence type="ECO:0000313" key="3">
    <source>
        <dbReference type="Proteomes" id="UP000288216"/>
    </source>
</evidence>
<proteinExistence type="predicted"/>
<accession>A0A401PGD6</accession>
<feature type="compositionally biased region" description="Polar residues" evidence="1">
    <location>
        <begin position="37"/>
        <end position="46"/>
    </location>
</feature>